<dbReference type="GO" id="GO:0010411">
    <property type="term" value="P:xyloglucan metabolic process"/>
    <property type="evidence" value="ECO:0007669"/>
    <property type="project" value="TreeGrafter"/>
</dbReference>
<accession>I1D4Q6</accession>
<dbReference type="Gene3D" id="2.130.10.10">
    <property type="entry name" value="YVTN repeat-like/Quinoprotein amine dehydrogenase"/>
    <property type="match status" value="1"/>
</dbReference>
<dbReference type="Proteomes" id="UP000005087">
    <property type="component" value="Chromosome"/>
</dbReference>
<dbReference type="EMBL" id="CM001484">
    <property type="protein sequence ID" value="EIE99930.1"/>
    <property type="molecule type" value="Genomic_DNA"/>
</dbReference>
<proteinExistence type="predicted"/>
<name>I1D4Q6_9PSEU</name>
<dbReference type="STRING" id="928724.SacglDRAFT_03064"/>
<organism evidence="1 2">
    <name type="scientific">Saccharomonospora glauca K62</name>
    <dbReference type="NCBI Taxonomy" id="928724"/>
    <lineage>
        <taxon>Bacteria</taxon>
        <taxon>Bacillati</taxon>
        <taxon>Actinomycetota</taxon>
        <taxon>Actinomycetes</taxon>
        <taxon>Pseudonocardiales</taxon>
        <taxon>Pseudonocardiaceae</taxon>
        <taxon>Saccharomonospora</taxon>
    </lineage>
</organism>
<dbReference type="CDD" id="cd15482">
    <property type="entry name" value="Sialidase_non-viral"/>
    <property type="match status" value="1"/>
</dbReference>
<dbReference type="SUPFAM" id="SSF110296">
    <property type="entry name" value="Oligoxyloglucan reducing end-specific cellobiohydrolase"/>
    <property type="match status" value="1"/>
</dbReference>
<sequence>MIDFNFEDEFLYESDASYSDGVAAATTKGKITMSRVRVLVGTRKGAFVLTADGRRDEWHVEGPLFGGWEIYHVTGSPADPDRLYASQSGGWFGQQIQRSDDGGATWRPVGNEFTYLGEPGTHQWYDGSQRPWEFTRVWHLEPSPADPDRVYAGSEDAALFRSDDGGVTWRELPGLRTHESGPSWQPGAGGMCLHTILLDPRDEQRLRVAISAAGVFASDDGGTSWTPSNKGLISEGIPDPDAEVGHCVHNLARHPDRPDTLYMQKHWHVMRSDDDGRTWYKISGDLPTDFGFPIEVHAHDPDTVYVVPITSDYLHVPPDGRLRVYRSRGGGHEWEPLTNGLPQKHCYVNVLRDAMATDSLDDCGIYFGTTGGQVYASPDAGDTWTPIVRDLPPVLSVEVQTLP</sequence>
<dbReference type="PANTHER" id="PTHR43739:SF5">
    <property type="entry name" value="EXO-ALPHA-SIALIDASE"/>
    <property type="match status" value="1"/>
</dbReference>
<reference evidence="2" key="2">
    <citation type="submission" date="2012-01" db="EMBL/GenBank/DDBJ databases">
        <title>Noncontiguous Finished sequence of chromosome of Saccharomonospora glauca K62.</title>
        <authorList>
            <consortium name="US DOE Joint Genome Institute"/>
            <person name="Lucas S."/>
            <person name="Han J."/>
            <person name="Lapidus A."/>
            <person name="Cheng J.-F."/>
            <person name="Goodwin L."/>
            <person name="Pitluck S."/>
            <person name="Peters L."/>
            <person name="Mikhailova N."/>
            <person name="Held B."/>
            <person name="Detter J.C."/>
            <person name="Han C."/>
            <person name="Tapia R."/>
            <person name="Land M."/>
            <person name="Hauser L."/>
            <person name="Kyrpides N."/>
            <person name="Ivanova N."/>
            <person name="Pagani I."/>
            <person name="Brambilla E.-M."/>
            <person name="Klenk H.-P."/>
            <person name="Woyke T."/>
        </authorList>
    </citation>
    <scope>NUCLEOTIDE SEQUENCE [LARGE SCALE GENOMIC DNA]</scope>
    <source>
        <strain evidence="2">K62</strain>
    </source>
</reference>
<evidence type="ECO:0000313" key="2">
    <source>
        <dbReference type="Proteomes" id="UP000005087"/>
    </source>
</evidence>
<dbReference type="InterPro" id="IPR052025">
    <property type="entry name" value="Xyloglucanase_GH74"/>
</dbReference>
<gene>
    <name evidence="1" type="ORF">SacglDRAFT_03064</name>
</gene>
<dbReference type="HOGENOM" id="CLU_058803_2_0_11"/>
<dbReference type="AlphaFoldDB" id="I1D4Q6"/>
<evidence type="ECO:0000313" key="1">
    <source>
        <dbReference type="EMBL" id="EIE99930.1"/>
    </source>
</evidence>
<keyword evidence="2" id="KW-1185">Reference proteome</keyword>
<dbReference type="PANTHER" id="PTHR43739">
    <property type="entry name" value="XYLOGLUCANASE (EUROFUNG)"/>
    <property type="match status" value="1"/>
</dbReference>
<dbReference type="InterPro" id="IPR015943">
    <property type="entry name" value="WD40/YVTN_repeat-like_dom_sf"/>
</dbReference>
<dbReference type="eggNOG" id="COG4447">
    <property type="taxonomic scope" value="Bacteria"/>
</dbReference>
<reference evidence="1 2" key="1">
    <citation type="submission" date="2011-09" db="EMBL/GenBank/DDBJ databases">
        <authorList>
            <consortium name="US DOE Joint Genome Institute (JGI-PGF)"/>
            <person name="Lucas S."/>
            <person name="Han J."/>
            <person name="Lapidus A."/>
            <person name="Cheng J.-F."/>
            <person name="Goodwin L."/>
            <person name="Pitluck S."/>
            <person name="Peters L."/>
            <person name="Land M.L."/>
            <person name="Hauser L."/>
            <person name="Brambilla E."/>
            <person name="Klenk H.-P."/>
            <person name="Woyke T.J."/>
        </authorList>
    </citation>
    <scope>NUCLEOTIDE SEQUENCE [LARGE SCALE GENOMIC DNA]</scope>
    <source>
        <strain evidence="1 2">K62</strain>
    </source>
</reference>
<protein>
    <submittedName>
        <fullName evidence="1">BNR/Asp-box repeat protein</fullName>
    </submittedName>
</protein>